<dbReference type="Pfam" id="PF11867">
    <property type="entry name" value="T1RH-like_C"/>
    <property type="match status" value="1"/>
</dbReference>
<evidence type="ECO:0000259" key="4">
    <source>
        <dbReference type="Pfam" id="PF22679"/>
    </source>
</evidence>
<organism evidence="5 6">
    <name type="scientific">Candidatus Spyradenecus faecavium</name>
    <dbReference type="NCBI Taxonomy" id="2840947"/>
    <lineage>
        <taxon>Bacteria</taxon>
        <taxon>Pseudomonadati</taxon>
        <taxon>Lentisphaerota</taxon>
        <taxon>Lentisphaeria</taxon>
        <taxon>Lentisphaerales</taxon>
        <taxon>Lentisphaeraceae</taxon>
        <taxon>Lentisphaeraceae incertae sedis</taxon>
        <taxon>Candidatus Spyradenecus</taxon>
    </lineage>
</organism>
<feature type="domain" description="Restriction endonuclease type I HsdR second RecA-like helicase" evidence="4">
    <location>
        <begin position="37"/>
        <end position="104"/>
    </location>
</feature>
<dbReference type="GO" id="GO:0004519">
    <property type="term" value="F:endonuclease activity"/>
    <property type="evidence" value="ECO:0007669"/>
    <property type="project" value="UniProtKB-KW"/>
</dbReference>
<dbReference type="EMBL" id="DVOR01000156">
    <property type="protein sequence ID" value="HIV09439.1"/>
    <property type="molecule type" value="Genomic_DNA"/>
</dbReference>
<sequence>MEDTEMAVVVSKAQGEETVFEKHGLDIRPHRDLMEQKRLDKRFKDREDPLRLVFVCAMWLTGFDVKPLSCLYLDKPLKAHTLMQTIARVNRVDAGKVGGLVVDYIGIVDALRKALADYTNVAGAAGQDPFQDLDALVARFREALAEATRRLEEGGFAIERLFGAVTATERLQALADAAEAVSQSAENKAAYLAAVRMLTHTAALIGRESLTEEEIDEREAHRAISAFFESRRREIDVTDLSATIQRIVDAYVHVETDTGKAVAEPLDLSAIDFGRLADAFRRSSHKRLMMEEVLERIKAKATALARKNPVRTDFLKAYEALAEAYNACQDPEATERLFLELLELSKRLTEEQNRYVREGFESEEELAVYDVIRSGVALSKEDMAKAKRVAKQILATVRGVFGKPDFWASESARAKLSTDIRDLLYDLPTSFSNEVIAARREALLTHFRAIWNDLRPAS</sequence>
<dbReference type="Pfam" id="PF22679">
    <property type="entry name" value="T1R_D3-like"/>
    <property type="match status" value="1"/>
</dbReference>
<keyword evidence="5" id="KW-0255">Endonuclease</keyword>
<dbReference type="PANTHER" id="PTHR30195">
    <property type="entry name" value="TYPE I SITE-SPECIFIC DEOXYRIBONUCLEASE PROTEIN SUBUNIT M AND R"/>
    <property type="match status" value="1"/>
</dbReference>
<dbReference type="GO" id="GO:0009307">
    <property type="term" value="P:DNA restriction-modification system"/>
    <property type="evidence" value="ECO:0007669"/>
    <property type="project" value="UniProtKB-KW"/>
</dbReference>
<dbReference type="Proteomes" id="UP000886845">
    <property type="component" value="Unassembled WGS sequence"/>
</dbReference>
<feature type="coiled-coil region" evidence="2">
    <location>
        <begin position="130"/>
        <end position="188"/>
    </location>
</feature>
<keyword evidence="5" id="KW-0378">Hydrolase</keyword>
<dbReference type="InterPro" id="IPR051268">
    <property type="entry name" value="Type-I_R_enzyme_R_subunit"/>
</dbReference>
<evidence type="ECO:0000256" key="1">
    <source>
        <dbReference type="ARBA" id="ARBA00022747"/>
    </source>
</evidence>
<keyword evidence="5" id="KW-0540">Nuclease</keyword>
<gene>
    <name evidence="5" type="ORF">IAC79_04925</name>
</gene>
<keyword evidence="2" id="KW-0175">Coiled coil</keyword>
<reference evidence="5" key="1">
    <citation type="submission" date="2020-10" db="EMBL/GenBank/DDBJ databases">
        <authorList>
            <person name="Gilroy R."/>
        </authorList>
    </citation>
    <scope>NUCLEOTIDE SEQUENCE</scope>
    <source>
        <strain evidence="5">35461</strain>
    </source>
</reference>
<accession>A0A9D1NMJ3</accession>
<dbReference type="PANTHER" id="PTHR30195:SF15">
    <property type="entry name" value="TYPE I RESTRICTION ENZYME HINDI ENDONUCLEASE SUBUNIT"/>
    <property type="match status" value="1"/>
</dbReference>
<evidence type="ECO:0000313" key="6">
    <source>
        <dbReference type="Proteomes" id="UP000886845"/>
    </source>
</evidence>
<protein>
    <submittedName>
        <fullName evidence="5">Type I restriction endonuclease subunit R</fullName>
    </submittedName>
</protein>
<evidence type="ECO:0000256" key="2">
    <source>
        <dbReference type="SAM" id="Coils"/>
    </source>
</evidence>
<dbReference type="Gene3D" id="3.40.50.300">
    <property type="entry name" value="P-loop containing nucleotide triphosphate hydrolases"/>
    <property type="match status" value="1"/>
</dbReference>
<dbReference type="CDD" id="cd18800">
    <property type="entry name" value="SF2_C_EcoR124I-like"/>
    <property type="match status" value="1"/>
</dbReference>
<keyword evidence="1" id="KW-0680">Restriction system</keyword>
<dbReference type="InterPro" id="IPR055180">
    <property type="entry name" value="HsdR_RecA-like_helicase_dom_2"/>
</dbReference>
<comment type="caution">
    <text evidence="5">The sequence shown here is derived from an EMBL/GenBank/DDBJ whole genome shotgun (WGS) entry which is preliminary data.</text>
</comment>
<feature type="domain" description="Type I restriction enzyme HindI endonuclease subunit-like C-terminal" evidence="3">
    <location>
        <begin position="127"/>
        <end position="425"/>
    </location>
</feature>
<proteinExistence type="predicted"/>
<evidence type="ECO:0000313" key="5">
    <source>
        <dbReference type="EMBL" id="HIV09439.1"/>
    </source>
</evidence>
<name>A0A9D1NMJ3_9BACT</name>
<dbReference type="AlphaFoldDB" id="A0A9D1NMJ3"/>
<evidence type="ECO:0000259" key="3">
    <source>
        <dbReference type="Pfam" id="PF11867"/>
    </source>
</evidence>
<dbReference type="InterPro" id="IPR021810">
    <property type="entry name" value="T1RH-like_C"/>
</dbReference>
<reference evidence="5" key="2">
    <citation type="journal article" date="2021" name="PeerJ">
        <title>Extensive microbial diversity within the chicken gut microbiome revealed by metagenomics and culture.</title>
        <authorList>
            <person name="Gilroy R."/>
            <person name="Ravi A."/>
            <person name="Getino M."/>
            <person name="Pursley I."/>
            <person name="Horton D.L."/>
            <person name="Alikhan N.F."/>
            <person name="Baker D."/>
            <person name="Gharbi K."/>
            <person name="Hall N."/>
            <person name="Watson M."/>
            <person name="Adriaenssens E.M."/>
            <person name="Foster-Nyarko E."/>
            <person name="Jarju S."/>
            <person name="Secka A."/>
            <person name="Antonio M."/>
            <person name="Oren A."/>
            <person name="Chaudhuri R.R."/>
            <person name="La Ragione R."/>
            <person name="Hildebrand F."/>
            <person name="Pallen M.J."/>
        </authorList>
    </citation>
    <scope>NUCLEOTIDE SEQUENCE</scope>
    <source>
        <strain evidence="5">35461</strain>
    </source>
</reference>
<dbReference type="InterPro" id="IPR027417">
    <property type="entry name" value="P-loop_NTPase"/>
</dbReference>